<feature type="domain" description="Phytase-like" evidence="2">
    <location>
        <begin position="272"/>
        <end position="632"/>
    </location>
</feature>
<dbReference type="InterPro" id="IPR027372">
    <property type="entry name" value="Phytase-like_dom"/>
</dbReference>
<dbReference type="InterPro" id="IPR011048">
    <property type="entry name" value="Haem_d1_sf"/>
</dbReference>
<feature type="non-terminal residue" evidence="4">
    <location>
        <position position="646"/>
    </location>
</feature>
<evidence type="ECO:0000313" key="4">
    <source>
        <dbReference type="EMBL" id="NER28343.1"/>
    </source>
</evidence>
<gene>
    <name evidence="4" type="ORF">F6J89_12080</name>
</gene>
<proteinExistence type="predicted"/>
<reference evidence="4" key="1">
    <citation type="submission" date="2019-11" db="EMBL/GenBank/DDBJ databases">
        <title>Genomic insights into an expanded diversity of filamentous marine cyanobacteria reveals the extraordinary biosynthetic potential of Moorea and Okeania.</title>
        <authorList>
            <person name="Ferreira Leao T."/>
            <person name="Wang M."/>
            <person name="Moss N."/>
            <person name="Da Silva R."/>
            <person name="Sanders J."/>
            <person name="Nurk S."/>
            <person name="Gurevich A."/>
            <person name="Humphrey G."/>
            <person name="Reher R."/>
            <person name="Zhu Q."/>
            <person name="Belda-Ferre P."/>
            <person name="Glukhov E."/>
            <person name="Rex R."/>
            <person name="Dorrestein P.C."/>
            <person name="Knight R."/>
            <person name="Pevzner P."/>
            <person name="Gerwick W.H."/>
            <person name="Gerwick L."/>
        </authorList>
    </citation>
    <scope>NUCLEOTIDE SEQUENCE</scope>
    <source>
        <strain evidence="4">SIO1C4</strain>
    </source>
</reference>
<dbReference type="PANTHER" id="PTHR46928">
    <property type="entry name" value="MESENCHYME-SPECIFIC CELL SURFACE GLYCOPROTEIN"/>
    <property type="match status" value="1"/>
</dbReference>
<feature type="region of interest" description="Disordered" evidence="1">
    <location>
        <begin position="293"/>
        <end position="315"/>
    </location>
</feature>
<dbReference type="Pfam" id="PF13449">
    <property type="entry name" value="Phytase-like"/>
    <property type="match status" value="1"/>
</dbReference>
<dbReference type="InterPro" id="IPR052956">
    <property type="entry name" value="Mesenchyme-surface_protein"/>
</dbReference>
<dbReference type="InterPro" id="IPR055188">
    <property type="entry name" value="Choice_anch_I"/>
</dbReference>
<dbReference type="Pfam" id="PF22494">
    <property type="entry name" value="choice_anch_I"/>
    <property type="match status" value="1"/>
</dbReference>
<protein>
    <submittedName>
        <fullName evidence="4">Calcium-binding protein</fullName>
    </submittedName>
</protein>
<name>A0A6B3NA02_9CYAN</name>
<accession>A0A6B3NA02</accession>
<dbReference type="Gene3D" id="2.130.10.10">
    <property type="entry name" value="YVTN repeat-like/Quinoprotein amine dehydrogenase"/>
    <property type="match status" value="1"/>
</dbReference>
<dbReference type="PANTHER" id="PTHR46928:SF1">
    <property type="entry name" value="MESENCHYME-SPECIFIC CELL SURFACE GLYCOPROTEIN"/>
    <property type="match status" value="1"/>
</dbReference>
<dbReference type="InterPro" id="IPR015943">
    <property type="entry name" value="WD40/YVTN_repeat-like_dom_sf"/>
</dbReference>
<dbReference type="SUPFAM" id="SSF51004">
    <property type="entry name" value="C-terminal (heme d1) domain of cytochrome cd1-nitrite reductase"/>
    <property type="match status" value="1"/>
</dbReference>
<organism evidence="4">
    <name type="scientific">Symploca sp. SIO1C4</name>
    <dbReference type="NCBI Taxonomy" id="2607765"/>
    <lineage>
        <taxon>Bacteria</taxon>
        <taxon>Bacillati</taxon>
        <taxon>Cyanobacteriota</taxon>
        <taxon>Cyanophyceae</taxon>
        <taxon>Coleofasciculales</taxon>
        <taxon>Coleofasciculaceae</taxon>
        <taxon>Symploca</taxon>
    </lineage>
</organism>
<comment type="caution">
    <text evidence="4">The sequence shown here is derived from an EMBL/GenBank/DDBJ whole genome shotgun (WGS) entry which is preliminary data.</text>
</comment>
<dbReference type="EMBL" id="JAAHFQ010000201">
    <property type="protein sequence ID" value="NER28343.1"/>
    <property type="molecule type" value="Genomic_DNA"/>
</dbReference>
<evidence type="ECO:0000256" key="1">
    <source>
        <dbReference type="SAM" id="MobiDB-lite"/>
    </source>
</evidence>
<feature type="domain" description="Choice-of-anchor I" evidence="3">
    <location>
        <begin position="14"/>
        <end position="253"/>
    </location>
</feature>
<evidence type="ECO:0000259" key="3">
    <source>
        <dbReference type="Pfam" id="PF22494"/>
    </source>
</evidence>
<dbReference type="AlphaFoldDB" id="A0A6B3NA02"/>
<sequence length="646" mass="68464">MTGILEKIGSFTSTIGSEITAYDPQSQELFVVSGDTEVQVIDFSDPTNPTEAIPPIDISTIVSGIGGANSIAVSNGLVAVALEAQIATDPGSIVVVDIAAFRKNPADASTFKVLEVGALPDMLTFTPDGTKLLVANEAEPDDGIDPESSISIIDLSAGLANLSQDNVATADFTAFNGREEELRNKGVRIFPDKNVAEDVEPEFIAVSPDGKSAFVTLQENNAFAVLDLESAQVIDILPLGVKDHSQGRPTLETFEFTDLPPLGTTEAGQEIKLGGLSGLFYEGTDETTGKLKFITVPDRGPNGEPTDVDGDGSNERPFALPDYQARAIRFELEPNSGEISITETIFLTRPDGKTPITGRPNIEGIDEEPVDLSGNLLPLDEFGADLEGIVIAPDSTFWMVDEYRPAIYHFDAQGVLIDRFVPEGISALAGKEAGSFGTESLPAEYSNRRRNRGFEAVSLDPETGILYAFIQTPLANPERAASDNSDVIRILGIDTTTGSPVAEYVYLLEDSASGARPGGRVDKIGDATYAGDGKFFIIERDSAVGETAKKFIFEIDLKGATNLLAPEAPALPADTTLEQLGNADQLAAVGIQAVNKIKVTNLPSIGYLAGDKPEGLALLDDGKLAVLNDNDFGLLDQEIPVDGSVP</sequence>
<evidence type="ECO:0000259" key="2">
    <source>
        <dbReference type="Pfam" id="PF13449"/>
    </source>
</evidence>